<comment type="caution">
    <text evidence="1">The sequence shown here is derived from an EMBL/GenBank/DDBJ whole genome shotgun (WGS) entry which is preliminary data.</text>
</comment>
<evidence type="ECO:0000313" key="2">
    <source>
        <dbReference type="Proteomes" id="UP000770717"/>
    </source>
</evidence>
<accession>A0A8J6KEQ3</accession>
<dbReference type="AlphaFoldDB" id="A0A8J6KEQ3"/>
<evidence type="ECO:0000313" key="1">
    <source>
        <dbReference type="EMBL" id="KAG9489471.1"/>
    </source>
</evidence>
<dbReference type="Proteomes" id="UP000770717">
    <property type="component" value="Unassembled WGS sequence"/>
</dbReference>
<proteinExistence type="predicted"/>
<sequence>MHNWDMLHYYFFVKGVSSWPTASHIPETSQSVVGDDGTNICCVPLVQRPADDAALRFSQQTSYTHTALIGLSGSFFCIYLV</sequence>
<keyword evidence="2" id="KW-1185">Reference proteome</keyword>
<reference evidence="1" key="1">
    <citation type="thesis" date="2020" institute="ProQuest LLC" country="789 East Eisenhower Parkway, Ann Arbor, MI, USA">
        <title>Comparative Genomics and Chromosome Evolution.</title>
        <authorList>
            <person name="Mudd A.B."/>
        </authorList>
    </citation>
    <scope>NUCLEOTIDE SEQUENCE</scope>
    <source>
        <strain evidence="1">HN-11 Male</strain>
        <tissue evidence="1">Kidney and liver</tissue>
    </source>
</reference>
<dbReference type="EMBL" id="WNTK01000002">
    <property type="protein sequence ID" value="KAG9489471.1"/>
    <property type="molecule type" value="Genomic_DNA"/>
</dbReference>
<gene>
    <name evidence="1" type="ORF">GDO78_005442</name>
</gene>
<protein>
    <submittedName>
        <fullName evidence="1">Uncharacterized protein</fullName>
    </submittedName>
</protein>
<organism evidence="1 2">
    <name type="scientific">Eleutherodactylus coqui</name>
    <name type="common">Puerto Rican coqui</name>
    <dbReference type="NCBI Taxonomy" id="57060"/>
    <lineage>
        <taxon>Eukaryota</taxon>
        <taxon>Metazoa</taxon>
        <taxon>Chordata</taxon>
        <taxon>Craniata</taxon>
        <taxon>Vertebrata</taxon>
        <taxon>Euteleostomi</taxon>
        <taxon>Amphibia</taxon>
        <taxon>Batrachia</taxon>
        <taxon>Anura</taxon>
        <taxon>Neobatrachia</taxon>
        <taxon>Hyloidea</taxon>
        <taxon>Eleutherodactylidae</taxon>
        <taxon>Eleutherodactylinae</taxon>
        <taxon>Eleutherodactylus</taxon>
        <taxon>Eleutherodactylus</taxon>
    </lineage>
</organism>
<name>A0A8J6KEQ3_ELECQ</name>